<organism evidence="12 13">
    <name type="scientific">Gekko japonicus</name>
    <name type="common">Schlegel's Japanese gecko</name>
    <dbReference type="NCBI Taxonomy" id="146911"/>
    <lineage>
        <taxon>Eukaryota</taxon>
        <taxon>Metazoa</taxon>
        <taxon>Chordata</taxon>
        <taxon>Craniata</taxon>
        <taxon>Vertebrata</taxon>
        <taxon>Euteleostomi</taxon>
        <taxon>Lepidosauria</taxon>
        <taxon>Squamata</taxon>
        <taxon>Bifurcata</taxon>
        <taxon>Gekkota</taxon>
        <taxon>Gekkonidae</taxon>
        <taxon>Gekkoninae</taxon>
        <taxon>Gekko</taxon>
    </lineage>
</organism>
<evidence type="ECO:0000256" key="4">
    <source>
        <dbReference type="ARBA" id="ARBA00022725"/>
    </source>
</evidence>
<feature type="transmembrane region" description="Helical" evidence="10">
    <location>
        <begin position="194"/>
        <end position="213"/>
    </location>
</feature>
<evidence type="ECO:0000256" key="3">
    <source>
        <dbReference type="ARBA" id="ARBA00022692"/>
    </source>
</evidence>
<evidence type="ECO:0000256" key="10">
    <source>
        <dbReference type="SAM" id="Phobius"/>
    </source>
</evidence>
<feature type="transmembrane region" description="Helical" evidence="10">
    <location>
        <begin position="23"/>
        <end position="49"/>
    </location>
</feature>
<evidence type="ECO:0000256" key="6">
    <source>
        <dbReference type="ARBA" id="ARBA00023040"/>
    </source>
</evidence>
<keyword evidence="4" id="KW-0552">Olfaction</keyword>
<dbReference type="CDD" id="cd15227">
    <property type="entry name" value="7tmA_OR14-like"/>
    <property type="match status" value="1"/>
</dbReference>
<keyword evidence="3 10" id="KW-0812">Transmembrane</keyword>
<keyword evidence="12" id="KW-1185">Reference proteome</keyword>
<dbReference type="Gene3D" id="1.20.1070.10">
    <property type="entry name" value="Rhodopsin 7-helix transmembrane proteins"/>
    <property type="match status" value="1"/>
</dbReference>
<feature type="transmembrane region" description="Helical" evidence="10">
    <location>
        <begin position="96"/>
        <end position="117"/>
    </location>
</feature>
<dbReference type="PROSITE" id="PS50262">
    <property type="entry name" value="G_PROTEIN_RECEP_F1_2"/>
    <property type="match status" value="1"/>
</dbReference>
<dbReference type="Proteomes" id="UP000694871">
    <property type="component" value="Unplaced"/>
</dbReference>
<keyword evidence="4" id="KW-0716">Sensory transduction</keyword>
<dbReference type="InterPro" id="IPR000725">
    <property type="entry name" value="Olfact_rcpt"/>
</dbReference>
<feature type="domain" description="G-protein coupled receptors family 1 profile" evidence="11">
    <location>
        <begin position="39"/>
        <end position="287"/>
    </location>
</feature>
<evidence type="ECO:0000313" key="12">
    <source>
        <dbReference type="Proteomes" id="UP000694871"/>
    </source>
</evidence>
<feature type="transmembrane region" description="Helical" evidence="10">
    <location>
        <begin position="269"/>
        <end position="287"/>
    </location>
</feature>
<accession>A0ABM1JUV0</accession>
<sequence length="313" mass="34899">MPNLTSTSEFLLLEFSDIRELQILHFFVFLAVYVTAVTGNLLIIIAVVLDHHLHTPMYFFLMNLAVLDLGLVSLIVPKAMANSLLNTTSISYSGCVAQVFFYFLLAVSNFAILTVMAHDRYVAICSPLQYEIIMHKGACVQMAVSAWITGTLYAILHTSGTFAITFCSNRINQFFCEVPEILKLSCSDLYRIEVGFLILNCTIAGGCFIFIIITYMKIFATLLRMPSVHSRKKALSTCIPHLTVVCLLVLTGMFAYLRPPANTSSDLDILFAIIYAILPPLLNPFIYSMRNKGIKTALLKLMDFGHFPQTSSS</sequence>
<keyword evidence="8" id="KW-0675">Receptor</keyword>
<evidence type="ECO:0000256" key="1">
    <source>
        <dbReference type="ARBA" id="ARBA00004651"/>
    </source>
</evidence>
<evidence type="ECO:0000313" key="13">
    <source>
        <dbReference type="RefSeq" id="XP_015265237.1"/>
    </source>
</evidence>
<evidence type="ECO:0000259" key="11">
    <source>
        <dbReference type="PROSITE" id="PS50262"/>
    </source>
</evidence>
<keyword evidence="5 10" id="KW-1133">Transmembrane helix</keyword>
<keyword evidence="2" id="KW-1003">Cell membrane</keyword>
<comment type="subcellular location">
    <subcellularLocation>
        <location evidence="1">Cell membrane</location>
        <topology evidence="1">Multi-pass membrane protein</topology>
    </subcellularLocation>
</comment>
<reference evidence="13" key="1">
    <citation type="submission" date="2025-08" db="UniProtKB">
        <authorList>
            <consortium name="RefSeq"/>
        </authorList>
    </citation>
    <scope>IDENTIFICATION</scope>
</reference>
<evidence type="ECO:0000256" key="5">
    <source>
        <dbReference type="ARBA" id="ARBA00022989"/>
    </source>
</evidence>
<keyword evidence="7 10" id="KW-0472">Membrane</keyword>
<evidence type="ECO:0000256" key="8">
    <source>
        <dbReference type="ARBA" id="ARBA00023170"/>
    </source>
</evidence>
<gene>
    <name evidence="13" type="primary">LOC107109184</name>
</gene>
<evidence type="ECO:0000256" key="7">
    <source>
        <dbReference type="ARBA" id="ARBA00023136"/>
    </source>
</evidence>
<proteinExistence type="predicted"/>
<dbReference type="RefSeq" id="XP_015265237.1">
    <property type="nucleotide sequence ID" value="XM_015409751.1"/>
</dbReference>
<evidence type="ECO:0000256" key="9">
    <source>
        <dbReference type="ARBA" id="ARBA00023224"/>
    </source>
</evidence>
<dbReference type="InterPro" id="IPR017452">
    <property type="entry name" value="GPCR_Rhodpsn_7TM"/>
</dbReference>
<feature type="transmembrane region" description="Helical" evidence="10">
    <location>
        <begin position="56"/>
        <end position="76"/>
    </location>
</feature>
<name>A0ABM1JUV0_GEKJA</name>
<dbReference type="PRINTS" id="PR00245">
    <property type="entry name" value="OLFACTORYR"/>
</dbReference>
<dbReference type="InterPro" id="IPR000276">
    <property type="entry name" value="GPCR_Rhodpsn"/>
</dbReference>
<dbReference type="SUPFAM" id="SSF81321">
    <property type="entry name" value="Family A G protein-coupled receptor-like"/>
    <property type="match status" value="1"/>
</dbReference>
<dbReference type="PRINTS" id="PR00237">
    <property type="entry name" value="GPCRRHODOPSN"/>
</dbReference>
<dbReference type="InterPro" id="IPR050516">
    <property type="entry name" value="Olfactory_GPCR"/>
</dbReference>
<feature type="transmembrane region" description="Helical" evidence="10">
    <location>
        <begin position="138"/>
        <end position="156"/>
    </location>
</feature>
<keyword evidence="6" id="KW-0297">G-protein coupled receptor</keyword>
<keyword evidence="9" id="KW-0807">Transducer</keyword>
<dbReference type="Pfam" id="PF13853">
    <property type="entry name" value="7tm_4"/>
    <property type="match status" value="1"/>
</dbReference>
<protein>
    <submittedName>
        <fullName evidence="13">Olfactory receptor 14A16-like</fullName>
    </submittedName>
</protein>
<dbReference type="GeneID" id="107109184"/>
<feature type="transmembrane region" description="Helical" evidence="10">
    <location>
        <begin position="234"/>
        <end position="257"/>
    </location>
</feature>
<evidence type="ECO:0000256" key="2">
    <source>
        <dbReference type="ARBA" id="ARBA00022475"/>
    </source>
</evidence>
<dbReference type="PANTHER" id="PTHR26452">
    <property type="entry name" value="OLFACTORY RECEPTOR"/>
    <property type="match status" value="1"/>
</dbReference>